<dbReference type="InterPro" id="IPR028082">
    <property type="entry name" value="Peripla_BP_I"/>
</dbReference>
<feature type="compositionally biased region" description="Pro residues" evidence="4">
    <location>
        <begin position="338"/>
        <end position="351"/>
    </location>
</feature>
<evidence type="ECO:0000256" key="1">
    <source>
        <dbReference type="ARBA" id="ARBA00023015"/>
    </source>
</evidence>
<dbReference type="EMBL" id="JBHLUE010000011">
    <property type="protein sequence ID" value="MFC0565468.1"/>
    <property type="molecule type" value="Genomic_DNA"/>
</dbReference>
<dbReference type="PROSITE" id="PS00356">
    <property type="entry name" value="HTH_LACI_1"/>
    <property type="match status" value="1"/>
</dbReference>
<proteinExistence type="predicted"/>
<dbReference type="PANTHER" id="PTHR30146:SF155">
    <property type="entry name" value="ALANINE RACEMASE"/>
    <property type="match status" value="1"/>
</dbReference>
<name>A0ABV6NXG6_9ACTN</name>
<feature type="domain" description="HTH lacI-type" evidence="5">
    <location>
        <begin position="6"/>
        <end position="60"/>
    </location>
</feature>
<sequence>MTGRRPTIADVARQVGVSKGAVSFALNGRPGVAAETRSRILAAAAELGWQPSQRARSLSVSRAFSLGFIVARDPALLGSDPFFPAFIAGLESTLSRQGQVLVLQVVTSPDDEVAGYRRLAAESRVDGFVLSDLRHADPRIALVQELGLPAVTLNRPDIPAPFPALCLHDTPGVTEAVRHLAGLGHTRIAHVAGPDALLHGRRRRVAFLEELDRLGLPPGPVEIADFTAAGGTSATRRLLDRADPPTAIVYANDLMAIAGMTAARQAGLRIPEDLSITGYDDTELAAFVHPALTTVRADPFRWGELAADTLLALIDGRQPAETELPDAQLVLRDSTAPPGRPPTSPAPPHPRPPVKEAQS</sequence>
<evidence type="ECO:0000313" key="7">
    <source>
        <dbReference type="Proteomes" id="UP001589894"/>
    </source>
</evidence>
<dbReference type="SMART" id="SM00354">
    <property type="entry name" value="HTH_LACI"/>
    <property type="match status" value="1"/>
</dbReference>
<protein>
    <submittedName>
        <fullName evidence="6">LacI family DNA-binding transcriptional regulator</fullName>
    </submittedName>
</protein>
<gene>
    <name evidence="6" type="ORF">ACFFHU_15150</name>
</gene>
<dbReference type="Pfam" id="PF00356">
    <property type="entry name" value="LacI"/>
    <property type="match status" value="1"/>
</dbReference>
<dbReference type="InterPro" id="IPR046335">
    <property type="entry name" value="LacI/GalR-like_sensor"/>
</dbReference>
<dbReference type="InterPro" id="IPR000843">
    <property type="entry name" value="HTH_LacI"/>
</dbReference>
<dbReference type="Gene3D" id="1.10.260.40">
    <property type="entry name" value="lambda repressor-like DNA-binding domains"/>
    <property type="match status" value="1"/>
</dbReference>
<dbReference type="PANTHER" id="PTHR30146">
    <property type="entry name" value="LACI-RELATED TRANSCRIPTIONAL REPRESSOR"/>
    <property type="match status" value="1"/>
</dbReference>
<organism evidence="6 7">
    <name type="scientific">Plantactinospora siamensis</name>
    <dbReference type="NCBI Taxonomy" id="555372"/>
    <lineage>
        <taxon>Bacteria</taxon>
        <taxon>Bacillati</taxon>
        <taxon>Actinomycetota</taxon>
        <taxon>Actinomycetes</taxon>
        <taxon>Micromonosporales</taxon>
        <taxon>Micromonosporaceae</taxon>
        <taxon>Plantactinospora</taxon>
    </lineage>
</organism>
<evidence type="ECO:0000259" key="5">
    <source>
        <dbReference type="PROSITE" id="PS50932"/>
    </source>
</evidence>
<evidence type="ECO:0000256" key="3">
    <source>
        <dbReference type="ARBA" id="ARBA00023163"/>
    </source>
</evidence>
<dbReference type="Pfam" id="PF13377">
    <property type="entry name" value="Peripla_BP_3"/>
    <property type="match status" value="1"/>
</dbReference>
<dbReference type="InterPro" id="IPR010982">
    <property type="entry name" value="Lambda_DNA-bd_dom_sf"/>
</dbReference>
<dbReference type="Proteomes" id="UP001589894">
    <property type="component" value="Unassembled WGS sequence"/>
</dbReference>
<accession>A0ABV6NXG6</accession>
<feature type="region of interest" description="Disordered" evidence="4">
    <location>
        <begin position="322"/>
        <end position="359"/>
    </location>
</feature>
<keyword evidence="1" id="KW-0805">Transcription regulation</keyword>
<keyword evidence="2 6" id="KW-0238">DNA-binding</keyword>
<dbReference type="PROSITE" id="PS50932">
    <property type="entry name" value="HTH_LACI_2"/>
    <property type="match status" value="1"/>
</dbReference>
<dbReference type="RefSeq" id="WP_377339287.1">
    <property type="nucleotide sequence ID" value="NZ_JBHLUE010000011.1"/>
</dbReference>
<evidence type="ECO:0000313" key="6">
    <source>
        <dbReference type="EMBL" id="MFC0565468.1"/>
    </source>
</evidence>
<dbReference type="Gene3D" id="3.40.50.2300">
    <property type="match status" value="2"/>
</dbReference>
<comment type="caution">
    <text evidence="6">The sequence shown here is derived from an EMBL/GenBank/DDBJ whole genome shotgun (WGS) entry which is preliminary data.</text>
</comment>
<keyword evidence="3" id="KW-0804">Transcription</keyword>
<dbReference type="CDD" id="cd01392">
    <property type="entry name" value="HTH_LacI"/>
    <property type="match status" value="1"/>
</dbReference>
<keyword evidence="7" id="KW-1185">Reference proteome</keyword>
<dbReference type="SUPFAM" id="SSF47413">
    <property type="entry name" value="lambda repressor-like DNA-binding domains"/>
    <property type="match status" value="1"/>
</dbReference>
<reference evidence="6 7" key="1">
    <citation type="submission" date="2024-09" db="EMBL/GenBank/DDBJ databases">
        <authorList>
            <person name="Sun Q."/>
            <person name="Mori K."/>
        </authorList>
    </citation>
    <scope>NUCLEOTIDE SEQUENCE [LARGE SCALE GENOMIC DNA]</scope>
    <source>
        <strain evidence="6 7">TBRC 2205</strain>
    </source>
</reference>
<evidence type="ECO:0000256" key="4">
    <source>
        <dbReference type="SAM" id="MobiDB-lite"/>
    </source>
</evidence>
<dbReference type="GO" id="GO:0003677">
    <property type="term" value="F:DNA binding"/>
    <property type="evidence" value="ECO:0007669"/>
    <property type="project" value="UniProtKB-KW"/>
</dbReference>
<dbReference type="SUPFAM" id="SSF53822">
    <property type="entry name" value="Periplasmic binding protein-like I"/>
    <property type="match status" value="1"/>
</dbReference>
<evidence type="ECO:0000256" key="2">
    <source>
        <dbReference type="ARBA" id="ARBA00023125"/>
    </source>
</evidence>